<dbReference type="OrthoDB" id="1747078at2759"/>
<evidence type="ECO:0000256" key="3">
    <source>
        <dbReference type="SAM" id="MobiDB-lite"/>
    </source>
</evidence>
<organism evidence="4 5">
    <name type="scientific">Phoenix dactylifera</name>
    <name type="common">Date palm</name>
    <dbReference type="NCBI Taxonomy" id="42345"/>
    <lineage>
        <taxon>Eukaryota</taxon>
        <taxon>Viridiplantae</taxon>
        <taxon>Streptophyta</taxon>
        <taxon>Embryophyta</taxon>
        <taxon>Tracheophyta</taxon>
        <taxon>Spermatophyta</taxon>
        <taxon>Magnoliopsida</taxon>
        <taxon>Liliopsida</taxon>
        <taxon>Arecaceae</taxon>
        <taxon>Coryphoideae</taxon>
        <taxon>Phoeniceae</taxon>
        <taxon>Phoenix</taxon>
    </lineage>
</organism>
<dbReference type="InterPro" id="IPR000048">
    <property type="entry name" value="IQ_motif_EF-hand-BS"/>
</dbReference>
<feature type="compositionally biased region" description="Polar residues" evidence="3">
    <location>
        <begin position="391"/>
        <end position="401"/>
    </location>
</feature>
<feature type="compositionally biased region" description="Basic and acidic residues" evidence="3">
    <location>
        <begin position="769"/>
        <end position="784"/>
    </location>
</feature>
<dbReference type="GO" id="GO:0005516">
    <property type="term" value="F:calmodulin binding"/>
    <property type="evidence" value="ECO:0007669"/>
    <property type="project" value="UniProtKB-KW"/>
</dbReference>
<evidence type="ECO:0000256" key="1">
    <source>
        <dbReference type="ARBA" id="ARBA00022860"/>
    </source>
</evidence>
<feature type="region of interest" description="Disordered" evidence="3">
    <location>
        <begin position="584"/>
        <end position="614"/>
    </location>
</feature>
<accession>A0A8B7BTJ6</accession>
<protein>
    <submittedName>
        <fullName evidence="5">Protein IQ-DOMAIN 32-like</fullName>
    </submittedName>
</protein>
<proteinExistence type="inferred from homology"/>
<gene>
    <name evidence="5" type="primary">LOC103703868</name>
</gene>
<feature type="region of interest" description="Disordered" evidence="3">
    <location>
        <begin position="671"/>
        <end position="694"/>
    </location>
</feature>
<dbReference type="GeneID" id="103703868"/>
<evidence type="ECO:0000313" key="5">
    <source>
        <dbReference type="RefSeq" id="XP_008785110.2"/>
    </source>
</evidence>
<comment type="similarity">
    <text evidence="2">Belongs to the IQD family.</text>
</comment>
<dbReference type="Pfam" id="PF00612">
    <property type="entry name" value="IQ"/>
    <property type="match status" value="2"/>
</dbReference>
<feature type="region of interest" description="Disordered" evidence="3">
    <location>
        <begin position="374"/>
        <end position="401"/>
    </location>
</feature>
<feature type="compositionally biased region" description="Polar residues" evidence="3">
    <location>
        <begin position="468"/>
        <end position="491"/>
    </location>
</feature>
<keyword evidence="4" id="KW-1185">Reference proteome</keyword>
<dbReference type="PROSITE" id="PS50096">
    <property type="entry name" value="IQ"/>
    <property type="match status" value="2"/>
</dbReference>
<feature type="compositionally biased region" description="Polar residues" evidence="3">
    <location>
        <begin position="858"/>
        <end position="885"/>
    </location>
</feature>
<dbReference type="PANTHER" id="PTHR32295:SF154">
    <property type="entry name" value="PROTEIN IQ-DOMAIN 32"/>
    <property type="match status" value="1"/>
</dbReference>
<feature type="compositionally biased region" description="Polar residues" evidence="3">
    <location>
        <begin position="584"/>
        <end position="607"/>
    </location>
</feature>
<keyword evidence="1" id="KW-0112">Calmodulin-binding</keyword>
<dbReference type="Proteomes" id="UP000228380">
    <property type="component" value="Unplaced"/>
</dbReference>
<sequence>MGRSSTISCFKFMTCSGDVAGGDNPASVESKASLDKGRWSFRKRSSRHSVISEPGLNTNIPETMTNNFDSGKDSPLPESPPILEEINEKPLLSAAVNSEVADTVYLSVPQSPPGLEQTNETPPIPAVIVPEVSDVLLAAEVTTTIDNNFQEDVVTVIQAAIRRYLAQKELERRKNLVKLQAAVRGHLVRRQAVGTLRCVQAIIKMQALVRARHAHRLEEKFAAGEKLDEKIQINSGMKSDTAYTSTEKLLSNAFARLLLELMPKTKPIHVSCDPLRSDSSWKWLERWMVVMSSEIGQQQEFNLDKDNQGEKEKTNFAASRAVNIVPHTVASISSDSKSSPSKSAIAIEGKGDLIKEDSAEYKVHISVSISNQSNSFVAKDDQEQSQHESKTSSMIEENNESAASIEGEVDIIYENSAEYQIDVPVSIANQEISSVAKKDQEQSQCESETSGMIEENMKSGGVEETFDSTASQVPAQSDAASQSLLDNNSTKPGVDMENQKCVIEGATFEPLETQGKKCALKSRKELSPAFAAVQSKFEELSSASSASRSVAYVNRGAGVQSKLIHPRVDSLTKTEEHSMIENSISHGPVENSASECGTEISASSTSDLPEGSGVDDRGIALKVGVLQKGNCNLTDGADSALNNEIMNSDAKFSRTESDVLWPQILKESDKNLSSTDATVDSKQEDQLPAESTTSSIQIQVDNLKDTQICSLSPEGSPRSHVTAPESHITPSSQISAKIKTRKAENNIHAQKQRSQWARKNSSSVPKNDSGARKSAEHLPRDAKNAKIHNSFGMAKPDHNDHEPRDSGSNTLPRYMQATESARAKVHDIISLKSSPNVHDKDDHMKKRHSLPIGDVKQDSSPHMQRSTPQAQQNLKTNSTHSPQNSAERRWQR</sequence>
<feature type="region of interest" description="Disordered" evidence="3">
    <location>
        <begin position="468"/>
        <end position="492"/>
    </location>
</feature>
<dbReference type="AlphaFoldDB" id="A0A8B7BTJ6"/>
<dbReference type="Gene3D" id="1.20.5.190">
    <property type="match status" value="1"/>
</dbReference>
<feature type="compositionally biased region" description="Polar residues" evidence="3">
    <location>
        <begin position="747"/>
        <end position="766"/>
    </location>
</feature>
<dbReference type="SMART" id="SM00015">
    <property type="entry name" value="IQ"/>
    <property type="match status" value="2"/>
</dbReference>
<feature type="compositionally biased region" description="Basic and acidic residues" evidence="3">
    <location>
        <begin position="795"/>
        <end position="805"/>
    </location>
</feature>
<reference evidence="5" key="1">
    <citation type="submission" date="2025-08" db="UniProtKB">
        <authorList>
            <consortium name="RefSeq"/>
        </authorList>
    </citation>
    <scope>IDENTIFICATION</scope>
    <source>
        <tissue evidence="5">Young leaves</tissue>
    </source>
</reference>
<name>A0A8B7BTJ6_PHODC</name>
<feature type="compositionally biased region" description="Basic and acidic residues" evidence="3">
    <location>
        <begin position="378"/>
        <end position="390"/>
    </location>
</feature>
<dbReference type="PANTHER" id="PTHR32295">
    <property type="entry name" value="IQ-DOMAIN 5-RELATED"/>
    <property type="match status" value="1"/>
</dbReference>
<evidence type="ECO:0000256" key="2">
    <source>
        <dbReference type="ARBA" id="ARBA00024341"/>
    </source>
</evidence>
<dbReference type="RefSeq" id="XP_008785110.2">
    <property type="nucleotide sequence ID" value="XM_008786888.4"/>
</dbReference>
<evidence type="ECO:0000313" key="4">
    <source>
        <dbReference type="Proteomes" id="UP000228380"/>
    </source>
</evidence>
<feature type="region of interest" description="Disordered" evidence="3">
    <location>
        <begin position="708"/>
        <end position="892"/>
    </location>
</feature>
<dbReference type="KEGG" id="pda:103703868"/>